<dbReference type="InterPro" id="IPR004732">
    <property type="entry name" value="Transaldolase_2"/>
</dbReference>
<dbReference type="Pfam" id="PF00923">
    <property type="entry name" value="TAL_FSA"/>
    <property type="match status" value="1"/>
</dbReference>
<dbReference type="EC" id="2.2.1.2" evidence="5 11"/>
<keyword evidence="9 11" id="KW-0704">Schiff base</keyword>
<accession>A0A917NIL0</accession>
<dbReference type="GO" id="GO:0005737">
    <property type="term" value="C:cytoplasm"/>
    <property type="evidence" value="ECO:0007669"/>
    <property type="project" value="UniProtKB-SubCell"/>
</dbReference>
<dbReference type="RefSeq" id="WP_188991067.1">
    <property type="nucleotide sequence ID" value="NZ_BAAAHC010000001.1"/>
</dbReference>
<protein>
    <recommendedName>
        <fullName evidence="5 11">Transaldolase</fullName>
        <ecNumber evidence="5 11">2.2.1.2</ecNumber>
    </recommendedName>
</protein>
<gene>
    <name evidence="11" type="primary">tal</name>
    <name evidence="12" type="ORF">GCM10009545_02900</name>
    <name evidence="13" type="ORF">GCM10011581_45770</name>
</gene>
<dbReference type="InterPro" id="IPR018225">
    <property type="entry name" value="Transaldolase_AS"/>
</dbReference>
<dbReference type="PANTHER" id="PTHR10683:SF31">
    <property type="entry name" value="TRANSALDOLASE"/>
    <property type="match status" value="1"/>
</dbReference>
<dbReference type="AlphaFoldDB" id="A0A917NIL0"/>
<comment type="similarity">
    <text evidence="4 11">Belongs to the transaldolase family. Type 2 subfamily.</text>
</comment>
<evidence type="ECO:0000256" key="11">
    <source>
        <dbReference type="HAMAP-Rule" id="MF_00493"/>
    </source>
</evidence>
<comment type="subcellular location">
    <subcellularLocation>
        <location evidence="2 11">Cytoplasm</location>
    </subcellularLocation>
</comment>
<dbReference type="HAMAP" id="MF_00493">
    <property type="entry name" value="Transaldolase_2"/>
    <property type="match status" value="1"/>
</dbReference>
<dbReference type="NCBIfam" id="NF002881">
    <property type="entry name" value="PRK03343.1"/>
    <property type="match status" value="1"/>
</dbReference>
<keyword evidence="15" id="KW-1185">Reference proteome</keyword>
<dbReference type="InterPro" id="IPR001585">
    <property type="entry name" value="TAL/FSA"/>
</dbReference>
<reference evidence="15" key="3">
    <citation type="journal article" date="2019" name="Int. J. Syst. Evol. Microbiol.">
        <title>The Global Catalogue of Microorganisms (GCM) 10K type strain sequencing project: providing services to taxonomists for standard genome sequencing and annotation.</title>
        <authorList>
            <consortium name="The Broad Institute Genomics Platform"/>
            <consortium name="The Broad Institute Genome Sequencing Center for Infectious Disease"/>
            <person name="Wu L."/>
            <person name="Ma J."/>
        </authorList>
    </citation>
    <scope>NUCLEOTIDE SEQUENCE [LARGE SCALE GENOMIC DNA]</scope>
    <source>
        <strain evidence="15">JCM 10664</strain>
    </source>
</reference>
<dbReference type="EMBL" id="BAAAHC010000001">
    <property type="protein sequence ID" value="GAA0504507.1"/>
    <property type="molecule type" value="Genomic_DNA"/>
</dbReference>
<evidence type="ECO:0000313" key="13">
    <source>
        <dbReference type="EMBL" id="GGJ03541.1"/>
    </source>
</evidence>
<reference evidence="13 14" key="2">
    <citation type="journal article" date="2014" name="Int. J. Syst. Evol. Microbiol.">
        <title>Complete genome sequence of Corynebacterium casei LMG S-19264T (=DSM 44701T), isolated from a smear-ripened cheese.</title>
        <authorList>
            <consortium name="US DOE Joint Genome Institute (JGI-PGF)"/>
            <person name="Walter F."/>
            <person name="Albersmeier A."/>
            <person name="Kalinowski J."/>
            <person name="Ruckert C."/>
        </authorList>
    </citation>
    <scope>NUCLEOTIDE SEQUENCE [LARGE SCALE GENOMIC DNA]</scope>
    <source>
        <strain evidence="13 14">CGMCC 4.7206</strain>
    </source>
</reference>
<keyword evidence="8 11" id="KW-0570">Pentose shunt</keyword>
<dbReference type="Proteomes" id="UP001500220">
    <property type="component" value="Unassembled WGS sequence"/>
</dbReference>
<dbReference type="NCBIfam" id="TIGR00876">
    <property type="entry name" value="tal_mycobact"/>
    <property type="match status" value="1"/>
</dbReference>
<organism evidence="13 14">
    <name type="scientific">Saccharopolyspora thermophila</name>
    <dbReference type="NCBI Taxonomy" id="89367"/>
    <lineage>
        <taxon>Bacteria</taxon>
        <taxon>Bacillati</taxon>
        <taxon>Actinomycetota</taxon>
        <taxon>Actinomycetes</taxon>
        <taxon>Pseudonocardiales</taxon>
        <taxon>Pseudonocardiaceae</taxon>
        <taxon>Saccharopolyspora</taxon>
    </lineage>
</organism>
<sequence>MTRTGDTPRTPLQTLAAHGQRGWVDYLSRRFVRDGELTRHVERGLAGVTSNPTIFQGAIAEGDYYDDQLREVLATEDDPKEIFLAVARKDIRSACDVLRPVFDRGADGWVSLEVDPNLAHDTQATIDEVDRLHRMIDRPNLFVKIPGTQAGLPAIEESVANGIPVNVTLLFSLQRHRAAAEAYLRGLRRLRDSGGDLRSVASVASYFVSRVDTEADRRLEAIEGHDELRGTLAIANAKLAYQTFKEVFSGPDWEDLAAAGATPQRCLWASTSVKNPRFRDVRYVEELVGPQTVNTMTITTLQAFEDHGRIADTLERDVDEARRTFDRFATAGVDYDDVTAVLEREGVDKFATSFQQLFDEIAHKRDQLVRA</sequence>
<evidence type="ECO:0000313" key="12">
    <source>
        <dbReference type="EMBL" id="GAA0504507.1"/>
    </source>
</evidence>
<evidence type="ECO:0000256" key="4">
    <source>
        <dbReference type="ARBA" id="ARBA00008426"/>
    </source>
</evidence>
<dbReference type="GO" id="GO:0006098">
    <property type="term" value="P:pentose-phosphate shunt"/>
    <property type="evidence" value="ECO:0007669"/>
    <property type="project" value="UniProtKB-UniRule"/>
</dbReference>
<feature type="active site" description="Schiff-base intermediate with substrate" evidence="11">
    <location>
        <position position="144"/>
    </location>
</feature>
<evidence type="ECO:0000256" key="3">
    <source>
        <dbReference type="ARBA" id="ARBA00004857"/>
    </source>
</evidence>
<comment type="function">
    <text evidence="1 11">Transaldolase is important for the balance of metabolites in the pentose-phosphate pathway.</text>
</comment>
<evidence type="ECO:0000256" key="2">
    <source>
        <dbReference type="ARBA" id="ARBA00004496"/>
    </source>
</evidence>
<comment type="pathway">
    <text evidence="3 11">Carbohydrate degradation; pentose phosphate pathway; D-glyceraldehyde 3-phosphate and beta-D-fructose 6-phosphate from D-ribose 5-phosphate and D-xylulose 5-phosphate (non-oxidative stage): step 2/3.</text>
</comment>
<evidence type="ECO:0000256" key="8">
    <source>
        <dbReference type="ARBA" id="ARBA00023126"/>
    </source>
</evidence>
<comment type="catalytic activity">
    <reaction evidence="10 11">
        <text>D-sedoheptulose 7-phosphate + D-glyceraldehyde 3-phosphate = D-erythrose 4-phosphate + beta-D-fructose 6-phosphate</text>
        <dbReference type="Rhea" id="RHEA:17053"/>
        <dbReference type="ChEBI" id="CHEBI:16897"/>
        <dbReference type="ChEBI" id="CHEBI:57483"/>
        <dbReference type="ChEBI" id="CHEBI:57634"/>
        <dbReference type="ChEBI" id="CHEBI:59776"/>
        <dbReference type="EC" id="2.2.1.2"/>
    </reaction>
</comment>
<keyword evidence="7 11" id="KW-0808">Transferase</keyword>
<evidence type="ECO:0000256" key="1">
    <source>
        <dbReference type="ARBA" id="ARBA00003518"/>
    </source>
</evidence>
<reference evidence="13" key="4">
    <citation type="submission" date="2020-09" db="EMBL/GenBank/DDBJ databases">
        <authorList>
            <person name="Sun Q."/>
            <person name="Zhou Y."/>
        </authorList>
    </citation>
    <scope>NUCLEOTIDE SEQUENCE</scope>
    <source>
        <strain evidence="13">CGMCC 4.7206</strain>
    </source>
</reference>
<reference evidence="12" key="1">
    <citation type="journal article" date="2014" name="Int. J. Syst. Evol. Microbiol.">
        <title>Complete genome of a new Firmicutes species belonging to the dominant human colonic microbiota ('Ruminococcus bicirculans') reveals two chromosomes and a selective capacity to utilize plant glucans.</title>
        <authorList>
            <consortium name="NISC Comparative Sequencing Program"/>
            <person name="Wegmann U."/>
            <person name="Louis P."/>
            <person name="Goesmann A."/>
            <person name="Henrissat B."/>
            <person name="Duncan S.H."/>
            <person name="Flint H.J."/>
        </authorList>
    </citation>
    <scope>NUCLEOTIDE SEQUENCE</scope>
    <source>
        <strain evidence="12">JCM 10664</strain>
    </source>
</reference>
<reference evidence="12" key="5">
    <citation type="submission" date="2023-12" db="EMBL/GenBank/DDBJ databases">
        <authorList>
            <person name="Sun Q."/>
            <person name="Inoue M."/>
        </authorList>
    </citation>
    <scope>NUCLEOTIDE SEQUENCE</scope>
    <source>
        <strain evidence="12">JCM 10664</strain>
    </source>
</reference>
<evidence type="ECO:0000256" key="10">
    <source>
        <dbReference type="ARBA" id="ARBA00048810"/>
    </source>
</evidence>
<evidence type="ECO:0000256" key="7">
    <source>
        <dbReference type="ARBA" id="ARBA00022679"/>
    </source>
</evidence>
<comment type="caution">
    <text evidence="13">The sequence shown here is derived from an EMBL/GenBank/DDBJ whole genome shotgun (WGS) entry which is preliminary data.</text>
</comment>
<dbReference type="SUPFAM" id="SSF51569">
    <property type="entry name" value="Aldolase"/>
    <property type="match status" value="1"/>
</dbReference>
<evidence type="ECO:0000256" key="9">
    <source>
        <dbReference type="ARBA" id="ARBA00023270"/>
    </source>
</evidence>
<evidence type="ECO:0000256" key="6">
    <source>
        <dbReference type="ARBA" id="ARBA00022490"/>
    </source>
</evidence>
<dbReference type="CDD" id="cd00955">
    <property type="entry name" value="Transaldolase_like"/>
    <property type="match status" value="1"/>
</dbReference>
<name>A0A917NIL0_9PSEU</name>
<keyword evidence="6 11" id="KW-0963">Cytoplasm</keyword>
<dbReference type="Gene3D" id="3.20.20.70">
    <property type="entry name" value="Aldolase class I"/>
    <property type="match status" value="1"/>
</dbReference>
<dbReference type="PANTHER" id="PTHR10683">
    <property type="entry name" value="TRANSALDOLASE"/>
    <property type="match status" value="1"/>
</dbReference>
<proteinExistence type="inferred from homology"/>
<evidence type="ECO:0000313" key="15">
    <source>
        <dbReference type="Proteomes" id="UP001500220"/>
    </source>
</evidence>
<dbReference type="GO" id="GO:0004801">
    <property type="term" value="F:transaldolase activity"/>
    <property type="evidence" value="ECO:0007669"/>
    <property type="project" value="UniProtKB-UniRule"/>
</dbReference>
<evidence type="ECO:0000256" key="5">
    <source>
        <dbReference type="ARBA" id="ARBA00013151"/>
    </source>
</evidence>
<evidence type="ECO:0000313" key="14">
    <source>
        <dbReference type="Proteomes" id="UP000597989"/>
    </source>
</evidence>
<dbReference type="PIRSF" id="PIRSF036915">
    <property type="entry name" value="Trnald_Bac_Plnt"/>
    <property type="match status" value="1"/>
</dbReference>
<dbReference type="EMBL" id="BMMT01000021">
    <property type="protein sequence ID" value="GGJ03541.1"/>
    <property type="molecule type" value="Genomic_DNA"/>
</dbReference>
<dbReference type="GO" id="GO:0005975">
    <property type="term" value="P:carbohydrate metabolic process"/>
    <property type="evidence" value="ECO:0007669"/>
    <property type="project" value="InterPro"/>
</dbReference>
<dbReference type="PROSITE" id="PS01054">
    <property type="entry name" value="TRANSALDOLASE_1"/>
    <property type="match status" value="1"/>
</dbReference>
<dbReference type="Proteomes" id="UP000597989">
    <property type="component" value="Unassembled WGS sequence"/>
</dbReference>
<dbReference type="InterPro" id="IPR013785">
    <property type="entry name" value="Aldolase_TIM"/>
</dbReference>